<evidence type="ECO:0000256" key="3">
    <source>
        <dbReference type="ARBA" id="ARBA00023163"/>
    </source>
</evidence>
<dbReference type="PANTHER" id="PTHR24567">
    <property type="entry name" value="CRP FAMILY TRANSCRIPTIONAL REGULATORY PROTEIN"/>
    <property type="match status" value="1"/>
</dbReference>
<keyword evidence="1" id="KW-0805">Transcription regulation</keyword>
<protein>
    <submittedName>
        <fullName evidence="5">Cyclic nucleotide-binding domain-containing protein</fullName>
    </submittedName>
</protein>
<dbReference type="InterPro" id="IPR036390">
    <property type="entry name" value="WH_DNA-bd_sf"/>
</dbReference>
<dbReference type="PROSITE" id="PS00042">
    <property type="entry name" value="HTH_CRP_1"/>
    <property type="match status" value="1"/>
</dbReference>
<dbReference type="CDD" id="cd00092">
    <property type="entry name" value="HTH_CRP"/>
    <property type="match status" value="1"/>
</dbReference>
<dbReference type="InterPro" id="IPR050397">
    <property type="entry name" value="Env_Response_Regulators"/>
</dbReference>
<dbReference type="Pfam" id="PF13545">
    <property type="entry name" value="HTH_Crp_2"/>
    <property type="match status" value="1"/>
</dbReference>
<dbReference type="Gene3D" id="1.10.10.10">
    <property type="entry name" value="Winged helix-like DNA-binding domain superfamily/Winged helix DNA-binding domain"/>
    <property type="match status" value="1"/>
</dbReference>
<keyword evidence="3" id="KW-0804">Transcription</keyword>
<dbReference type="GO" id="GO:0003700">
    <property type="term" value="F:DNA-binding transcription factor activity"/>
    <property type="evidence" value="ECO:0007669"/>
    <property type="project" value="InterPro"/>
</dbReference>
<dbReference type="GO" id="GO:0005829">
    <property type="term" value="C:cytosol"/>
    <property type="evidence" value="ECO:0007669"/>
    <property type="project" value="TreeGrafter"/>
</dbReference>
<name>A0A8J4HDN1_9PROT</name>
<proteinExistence type="predicted"/>
<dbReference type="PRINTS" id="PR00034">
    <property type="entry name" value="HTHCRP"/>
</dbReference>
<feature type="domain" description="HTH crp-type" evidence="4">
    <location>
        <begin position="148"/>
        <end position="219"/>
    </location>
</feature>
<accession>A0A8J4HDN1</accession>
<dbReference type="GO" id="GO:0003677">
    <property type="term" value="F:DNA binding"/>
    <property type="evidence" value="ECO:0007669"/>
    <property type="project" value="UniProtKB-KW"/>
</dbReference>
<dbReference type="EMBL" id="DTQM01000254">
    <property type="protein sequence ID" value="HGC44194.1"/>
    <property type="molecule type" value="Genomic_DNA"/>
</dbReference>
<dbReference type="InterPro" id="IPR036388">
    <property type="entry name" value="WH-like_DNA-bd_sf"/>
</dbReference>
<dbReference type="PROSITE" id="PS51063">
    <property type="entry name" value="HTH_CRP_2"/>
    <property type="match status" value="1"/>
</dbReference>
<evidence type="ECO:0000259" key="4">
    <source>
        <dbReference type="PROSITE" id="PS51063"/>
    </source>
</evidence>
<sequence length="234" mass="25390">MLASLTSGNHAAVLDRAGFAAAHDATPLPQIASHVLRVARDTELYAEGSPSHHVYQVLAGAVRTCKLLGDGRRQIGFFALPGDWIGLDAATRHLYAAEAVKTTVLLCFSRRELDALARAEPTAAQLVQSVLRQGLAAAERRILMFGRKTAMERMASFLADMDARLADGRGCFTLPMARGDIADYLGLTAETVSRMLSELRRRRAIALEGTQSIRILDRAWLEGLSGEATPRYSA</sequence>
<dbReference type="SUPFAM" id="SSF46785">
    <property type="entry name" value="Winged helix' DNA-binding domain"/>
    <property type="match status" value="1"/>
</dbReference>
<evidence type="ECO:0000256" key="1">
    <source>
        <dbReference type="ARBA" id="ARBA00023015"/>
    </source>
</evidence>
<dbReference type="Pfam" id="PF00027">
    <property type="entry name" value="cNMP_binding"/>
    <property type="match status" value="1"/>
</dbReference>
<dbReference type="InterPro" id="IPR012318">
    <property type="entry name" value="HTH_CRP"/>
</dbReference>
<organism evidence="5">
    <name type="scientific">Acidicaldus sp</name>
    <dbReference type="NCBI Taxonomy" id="1872105"/>
    <lineage>
        <taxon>Bacteria</taxon>
        <taxon>Pseudomonadati</taxon>
        <taxon>Pseudomonadota</taxon>
        <taxon>Alphaproteobacteria</taxon>
        <taxon>Acetobacterales</taxon>
        <taxon>Acetobacteraceae</taxon>
        <taxon>Acidicaldus</taxon>
    </lineage>
</organism>
<dbReference type="SUPFAM" id="SSF51206">
    <property type="entry name" value="cAMP-binding domain-like"/>
    <property type="match status" value="1"/>
</dbReference>
<gene>
    <name evidence="5" type="ORF">ENY07_13390</name>
</gene>
<dbReference type="AlphaFoldDB" id="A0A8J4HDN1"/>
<evidence type="ECO:0000313" key="5">
    <source>
        <dbReference type="EMBL" id="HGC44194.1"/>
    </source>
</evidence>
<dbReference type="InterPro" id="IPR014710">
    <property type="entry name" value="RmlC-like_jellyroll"/>
</dbReference>
<dbReference type="SMART" id="SM00419">
    <property type="entry name" value="HTH_CRP"/>
    <property type="match status" value="1"/>
</dbReference>
<dbReference type="SMART" id="SM00100">
    <property type="entry name" value="cNMP"/>
    <property type="match status" value="1"/>
</dbReference>
<dbReference type="InterPro" id="IPR018335">
    <property type="entry name" value="Tscrpt_reg_HTH_Crp-type_CS"/>
</dbReference>
<dbReference type="Gene3D" id="2.60.120.10">
    <property type="entry name" value="Jelly Rolls"/>
    <property type="match status" value="1"/>
</dbReference>
<dbReference type="PANTHER" id="PTHR24567:SF75">
    <property type="entry name" value="FUMARATE AND NITRATE REDUCTION REGULATORY PROTEIN"/>
    <property type="match status" value="1"/>
</dbReference>
<evidence type="ECO:0000256" key="2">
    <source>
        <dbReference type="ARBA" id="ARBA00023125"/>
    </source>
</evidence>
<dbReference type="CDD" id="cd00038">
    <property type="entry name" value="CAP_ED"/>
    <property type="match status" value="1"/>
</dbReference>
<dbReference type="InterPro" id="IPR000595">
    <property type="entry name" value="cNMP-bd_dom"/>
</dbReference>
<dbReference type="InterPro" id="IPR018490">
    <property type="entry name" value="cNMP-bd_dom_sf"/>
</dbReference>
<comment type="caution">
    <text evidence="5">The sequence shown here is derived from an EMBL/GenBank/DDBJ whole genome shotgun (WGS) entry which is preliminary data.</text>
</comment>
<keyword evidence="2" id="KW-0238">DNA-binding</keyword>
<reference evidence="5" key="1">
    <citation type="journal article" date="2020" name="mSystems">
        <title>Genome- and Community-Level Interaction Insights into Carbon Utilization and Element Cycling Functions of Hydrothermarchaeota in Hydrothermal Sediment.</title>
        <authorList>
            <person name="Zhou Z."/>
            <person name="Liu Y."/>
            <person name="Xu W."/>
            <person name="Pan J."/>
            <person name="Luo Z.H."/>
            <person name="Li M."/>
        </authorList>
    </citation>
    <scope>NUCLEOTIDE SEQUENCE</scope>
    <source>
        <strain evidence="5">SpSt-997</strain>
    </source>
</reference>